<dbReference type="EMBL" id="CM001202">
    <property type="protein sequence ID" value="EGP86055.1"/>
    <property type="molecule type" value="Genomic_DNA"/>
</dbReference>
<dbReference type="eggNOG" id="KOG4161">
    <property type="taxonomic scope" value="Eukaryota"/>
</dbReference>
<dbReference type="GO" id="GO:0005634">
    <property type="term" value="C:nucleus"/>
    <property type="evidence" value="ECO:0007669"/>
    <property type="project" value="UniProtKB-SubCell"/>
</dbReference>
<gene>
    <name evidence="4" type="ORF">MYCGRDRAFT_27417</name>
</gene>
<organism evidence="4 5">
    <name type="scientific">Zymoseptoria tritici (strain CBS 115943 / IPO323)</name>
    <name type="common">Speckled leaf blotch fungus</name>
    <name type="synonym">Septoria tritici</name>
    <dbReference type="NCBI Taxonomy" id="336722"/>
    <lineage>
        <taxon>Eukaryota</taxon>
        <taxon>Fungi</taxon>
        <taxon>Dikarya</taxon>
        <taxon>Ascomycota</taxon>
        <taxon>Pezizomycotina</taxon>
        <taxon>Dothideomycetes</taxon>
        <taxon>Dothideomycetidae</taxon>
        <taxon>Mycosphaerellales</taxon>
        <taxon>Mycosphaerellaceae</taxon>
        <taxon>Zymoseptoria</taxon>
    </lineage>
</organism>
<dbReference type="InterPro" id="IPR045138">
    <property type="entry name" value="MeCP2/MBD4"/>
</dbReference>
<keyword evidence="5" id="KW-1185">Reference proteome</keyword>
<dbReference type="PANTHER" id="PTHR15074">
    <property type="entry name" value="METHYL-CPG-BINDING PROTEIN"/>
    <property type="match status" value="1"/>
</dbReference>
<dbReference type="OrthoDB" id="10265068at2759"/>
<sequence>SVVPVPPISEIAFGIIQEKLWHDPFWLLIAVTFLNKTTGRAAVPIFWKLKKLYPTPAELAAADQKELMLLVHSLGLQNARSKRLIKMAAAWLESPPVVGKRYRTLNYPNKGDGKASNTANVVEEDADDCGGALEIGHIPGCRDYAWDSWRIFCRDVLRGVAEDFNGKGAAEGFIPEWKNVLPGDKELRACLRWMWLREGWIWNHVNGEKRRATVEEMEQAKLG</sequence>
<evidence type="ECO:0000256" key="1">
    <source>
        <dbReference type="ARBA" id="ARBA00004123"/>
    </source>
</evidence>
<dbReference type="STRING" id="336722.F9XG77"/>
<dbReference type="KEGG" id="ztr:MYCGRDRAFT_27417"/>
<reference evidence="4 5" key="1">
    <citation type="journal article" date="2011" name="PLoS Genet.">
        <title>Finished genome of the fungal wheat pathogen Mycosphaerella graminicola reveals dispensome structure, chromosome plasticity, and stealth pathogenesis.</title>
        <authorList>
            <person name="Goodwin S.B."/>
            <person name="Ben M'barek S."/>
            <person name="Dhillon B."/>
            <person name="Wittenberg A.H.J."/>
            <person name="Crane C.F."/>
            <person name="Hane J.K."/>
            <person name="Foster A.J."/>
            <person name="Van der Lee T.A.J."/>
            <person name="Grimwood J."/>
            <person name="Aerts A."/>
            <person name="Antoniw J."/>
            <person name="Bailey A."/>
            <person name="Bluhm B."/>
            <person name="Bowler J."/>
            <person name="Bristow J."/>
            <person name="van der Burgt A."/>
            <person name="Canto-Canche B."/>
            <person name="Churchill A.C.L."/>
            <person name="Conde-Ferraez L."/>
            <person name="Cools H.J."/>
            <person name="Coutinho P.M."/>
            <person name="Csukai M."/>
            <person name="Dehal P."/>
            <person name="De Wit P."/>
            <person name="Donzelli B."/>
            <person name="van de Geest H.C."/>
            <person name="van Ham R.C.H.J."/>
            <person name="Hammond-Kosack K.E."/>
            <person name="Henrissat B."/>
            <person name="Kilian A."/>
            <person name="Kobayashi A.K."/>
            <person name="Koopmann E."/>
            <person name="Kourmpetis Y."/>
            <person name="Kuzniar A."/>
            <person name="Lindquist E."/>
            <person name="Lombard V."/>
            <person name="Maliepaard C."/>
            <person name="Martins N."/>
            <person name="Mehrabi R."/>
            <person name="Nap J.P.H."/>
            <person name="Ponomarenko A."/>
            <person name="Rudd J.J."/>
            <person name="Salamov A."/>
            <person name="Schmutz J."/>
            <person name="Schouten H.J."/>
            <person name="Shapiro H."/>
            <person name="Stergiopoulos I."/>
            <person name="Torriani S.F.F."/>
            <person name="Tu H."/>
            <person name="de Vries R.P."/>
            <person name="Waalwijk C."/>
            <person name="Ware S.B."/>
            <person name="Wiebenga A."/>
            <person name="Zwiers L.-H."/>
            <person name="Oliver R.P."/>
            <person name="Grigoriev I.V."/>
            <person name="Kema G.H.J."/>
        </authorList>
    </citation>
    <scope>NUCLEOTIDE SEQUENCE [LARGE SCALE GENOMIC DNA]</scope>
    <source>
        <strain evidence="5">CBS 115943 / IPO323</strain>
    </source>
</reference>
<name>F9XG77_ZYMTI</name>
<dbReference type="InterPro" id="IPR011257">
    <property type="entry name" value="DNA_glycosylase"/>
</dbReference>
<dbReference type="Pfam" id="PF00730">
    <property type="entry name" value="HhH-GPD"/>
    <property type="match status" value="1"/>
</dbReference>
<dbReference type="GO" id="GO:0006285">
    <property type="term" value="P:base-excision repair, AP site formation"/>
    <property type="evidence" value="ECO:0007669"/>
    <property type="project" value="UniProtKB-ARBA"/>
</dbReference>
<dbReference type="Proteomes" id="UP000008062">
    <property type="component" value="Chromosome 7"/>
</dbReference>
<accession>F9XG77</accession>
<evidence type="ECO:0000313" key="5">
    <source>
        <dbReference type="Proteomes" id="UP000008062"/>
    </source>
</evidence>
<feature type="domain" description="HhH-GPD" evidence="3">
    <location>
        <begin position="36"/>
        <end position="113"/>
    </location>
</feature>
<dbReference type="AlphaFoldDB" id="F9XG77"/>
<dbReference type="GO" id="GO:0003677">
    <property type="term" value="F:DNA binding"/>
    <property type="evidence" value="ECO:0007669"/>
    <property type="project" value="InterPro"/>
</dbReference>
<feature type="non-terminal residue" evidence="4">
    <location>
        <position position="223"/>
    </location>
</feature>
<dbReference type="InParanoid" id="F9XG77"/>
<evidence type="ECO:0000313" key="4">
    <source>
        <dbReference type="EMBL" id="EGP86055.1"/>
    </source>
</evidence>
<proteinExistence type="predicted"/>
<dbReference type="HOGENOM" id="CLU_053907_1_1_1"/>
<keyword evidence="2" id="KW-0539">Nucleus</keyword>
<evidence type="ECO:0000259" key="3">
    <source>
        <dbReference type="Pfam" id="PF00730"/>
    </source>
</evidence>
<dbReference type="SUPFAM" id="SSF48150">
    <property type="entry name" value="DNA-glycosylase"/>
    <property type="match status" value="1"/>
</dbReference>
<dbReference type="GeneID" id="13397503"/>
<feature type="non-terminal residue" evidence="4">
    <location>
        <position position="1"/>
    </location>
</feature>
<dbReference type="PANTHER" id="PTHR15074:SF0">
    <property type="entry name" value="METHYL-CPG-BINDING DOMAIN PROTEIN 4-LIKE PROTEIN"/>
    <property type="match status" value="1"/>
</dbReference>
<dbReference type="RefSeq" id="XP_003851079.1">
    <property type="nucleotide sequence ID" value="XM_003851031.1"/>
</dbReference>
<evidence type="ECO:0000256" key="2">
    <source>
        <dbReference type="ARBA" id="ARBA00023242"/>
    </source>
</evidence>
<comment type="subcellular location">
    <subcellularLocation>
        <location evidence="1">Nucleus</location>
    </subcellularLocation>
</comment>
<protein>
    <recommendedName>
        <fullName evidence="3">HhH-GPD domain-containing protein</fullName>
    </recommendedName>
</protein>
<dbReference type="GO" id="GO:0003824">
    <property type="term" value="F:catalytic activity"/>
    <property type="evidence" value="ECO:0007669"/>
    <property type="project" value="InterPro"/>
</dbReference>
<dbReference type="Gene3D" id="1.10.340.30">
    <property type="entry name" value="Hypothetical protein, domain 2"/>
    <property type="match status" value="1"/>
</dbReference>
<dbReference type="OMA" id="ATDWNGA"/>
<dbReference type="InterPro" id="IPR003265">
    <property type="entry name" value="HhH-GPD_domain"/>
</dbReference>